<name>A0A2T1A0T8_9ACTN</name>
<protein>
    <submittedName>
        <fullName evidence="1">Uncharacterized protein</fullName>
    </submittedName>
</protein>
<comment type="caution">
    <text evidence="1">The sequence shown here is derived from an EMBL/GenBank/DDBJ whole genome shotgun (WGS) entry which is preliminary data.</text>
</comment>
<reference evidence="1 2" key="1">
    <citation type="submission" date="2018-03" db="EMBL/GenBank/DDBJ databases">
        <title>Genomic Encyclopedia of Archaeal and Bacterial Type Strains, Phase II (KMG-II): from individual species to whole genera.</title>
        <authorList>
            <person name="Goeker M."/>
        </authorList>
    </citation>
    <scope>NUCLEOTIDE SEQUENCE [LARGE SCALE GENOMIC DNA]</scope>
    <source>
        <strain evidence="1 2">DSM 100065</strain>
    </source>
</reference>
<evidence type="ECO:0000313" key="1">
    <source>
        <dbReference type="EMBL" id="PRZ42213.1"/>
    </source>
</evidence>
<dbReference type="Proteomes" id="UP000237752">
    <property type="component" value="Unassembled WGS sequence"/>
</dbReference>
<accession>A0A2T1A0T8</accession>
<dbReference type="AlphaFoldDB" id="A0A2T1A0T8"/>
<dbReference type="EMBL" id="PVUE01000006">
    <property type="protein sequence ID" value="PRZ42213.1"/>
    <property type="molecule type" value="Genomic_DNA"/>
</dbReference>
<dbReference type="RefSeq" id="WP_177557515.1">
    <property type="nucleotide sequence ID" value="NZ_PVUE01000006.1"/>
</dbReference>
<organism evidence="1 2">
    <name type="scientific">Antricoccus suffuscus</name>
    <dbReference type="NCBI Taxonomy" id="1629062"/>
    <lineage>
        <taxon>Bacteria</taxon>
        <taxon>Bacillati</taxon>
        <taxon>Actinomycetota</taxon>
        <taxon>Actinomycetes</taxon>
        <taxon>Geodermatophilales</taxon>
        <taxon>Antricoccaceae</taxon>
        <taxon>Antricoccus</taxon>
    </lineage>
</organism>
<gene>
    <name evidence="1" type="ORF">CLV47_10684</name>
</gene>
<evidence type="ECO:0000313" key="2">
    <source>
        <dbReference type="Proteomes" id="UP000237752"/>
    </source>
</evidence>
<sequence length="437" mass="48342">MHENGLPPVRIGTAETDALRRLTEFSLLDALHGRRSRRFPVGGHIPAGPLAYQSEHDIQPLSDLERAIVLASVAGVTGWHTAISHHPRYAPALPDYSGGAAGRTFPSAAGFEIVEFFFTDESGTYFLPTRDATPDVPFTEGEGFTEARLNGVLARAQRLSSERIWIPREEPFLEGHNTWIANHPGSLLVIPVADLAQHTIANLAFFVRNGFVIYDDINNRQIPGIEKYADIAKVGEPLPLTFLEQYSLTEATAELMTASYNGHLVLGALGLGGWSFDGIDRLTMLGASGRADVPGLGFRYDEDERWPLPNPTGLPGVFEGFCRPHFDSVGDAIDSYFERKYGVGGPFHPDTPGPWTESSAVRAAAARPDARFTELMKLQATYIDDTFGKFPGTVPTMWIMNYLQAQHLDTDYYDKLFNPGAYLSTHRDHQDLWHRDS</sequence>
<keyword evidence="2" id="KW-1185">Reference proteome</keyword>
<proteinExistence type="predicted"/>